<evidence type="ECO:0000256" key="4">
    <source>
        <dbReference type="ARBA" id="ARBA00023015"/>
    </source>
</evidence>
<proteinExistence type="predicted"/>
<dbReference type="SUPFAM" id="SSF52540">
    <property type="entry name" value="P-loop containing nucleoside triphosphate hydrolases"/>
    <property type="match status" value="1"/>
</dbReference>
<organism evidence="11 12">
    <name type="scientific">Aminipila terrae</name>
    <dbReference type="NCBI Taxonomy" id="2697030"/>
    <lineage>
        <taxon>Bacteria</taxon>
        <taxon>Bacillati</taxon>
        <taxon>Bacillota</taxon>
        <taxon>Clostridia</taxon>
        <taxon>Peptostreptococcales</taxon>
        <taxon>Anaerovoracaceae</taxon>
        <taxon>Aminipila</taxon>
    </lineage>
</organism>
<dbReference type="GO" id="GO:0043565">
    <property type="term" value="F:sequence-specific DNA binding"/>
    <property type="evidence" value="ECO:0007669"/>
    <property type="project" value="InterPro"/>
</dbReference>
<feature type="domain" description="Response regulatory" evidence="10">
    <location>
        <begin position="6"/>
        <end position="120"/>
    </location>
</feature>
<evidence type="ECO:0000256" key="5">
    <source>
        <dbReference type="ARBA" id="ARBA00023125"/>
    </source>
</evidence>
<dbReference type="Gene3D" id="3.40.50.300">
    <property type="entry name" value="P-loop containing nucleotide triphosphate hydrolases"/>
    <property type="match status" value="1"/>
</dbReference>
<dbReference type="InterPro" id="IPR011006">
    <property type="entry name" value="CheY-like_superfamily"/>
</dbReference>
<keyword evidence="12" id="KW-1185">Reference proteome</keyword>
<reference evidence="11 12" key="1">
    <citation type="submission" date="2020-01" db="EMBL/GenBank/DDBJ databases">
        <title>Genomic analysis of Aminipila sp. CBA3637.</title>
        <authorList>
            <person name="Kim Y.B."/>
            <person name="Roh S.W."/>
        </authorList>
    </citation>
    <scope>NUCLEOTIDE SEQUENCE [LARGE SCALE GENOMIC DNA]</scope>
    <source>
        <strain evidence="11 12">CBA3637</strain>
    </source>
</reference>
<dbReference type="InterPro" id="IPR027417">
    <property type="entry name" value="P-loop_NTPase"/>
</dbReference>
<dbReference type="GO" id="GO:0006355">
    <property type="term" value="P:regulation of DNA-templated transcription"/>
    <property type="evidence" value="ECO:0007669"/>
    <property type="project" value="InterPro"/>
</dbReference>
<evidence type="ECO:0000256" key="7">
    <source>
        <dbReference type="ARBA" id="ARBA00024867"/>
    </source>
</evidence>
<comment type="function">
    <text evidence="7">May play the central regulatory role in sporulation. It may be an element of the effector pathway responsible for the activation of sporulation genes in response to nutritional stress. Spo0A may act in concert with spo0H (a sigma factor) to control the expression of some genes that are critical to the sporulation process.</text>
</comment>
<keyword evidence="6" id="KW-0804">Transcription</keyword>
<dbReference type="RefSeq" id="WP_162363364.1">
    <property type="nucleotide sequence ID" value="NZ_CP047591.1"/>
</dbReference>
<dbReference type="CDD" id="cd00009">
    <property type="entry name" value="AAA"/>
    <property type="match status" value="1"/>
</dbReference>
<dbReference type="FunFam" id="3.40.50.300:FF:000006">
    <property type="entry name" value="DNA-binding transcriptional regulator NtrC"/>
    <property type="match status" value="1"/>
</dbReference>
<dbReference type="AlphaFoldDB" id="A0A6P1MFW1"/>
<name>A0A6P1MFW1_9FIRM</name>
<dbReference type="InterPro" id="IPR009057">
    <property type="entry name" value="Homeodomain-like_sf"/>
</dbReference>
<keyword evidence="3" id="KW-0067">ATP-binding</keyword>
<dbReference type="SMART" id="SM00448">
    <property type="entry name" value="REC"/>
    <property type="match status" value="1"/>
</dbReference>
<dbReference type="InterPro" id="IPR058031">
    <property type="entry name" value="AAA_lid_NorR"/>
</dbReference>
<sequence>MAGRLRLLLVDDEEEYRNLLQIILERSGYTTDTAENGKLAIQMLSEYDYDVVLTDMRMNGIDGLQLLDYIGNLHKDIKCIVITAYASVENAVEAMKKGAFSYFIKSNDPQELVLNLHNLEKMKNLSDQNTMLKNSLTKDNFMESQSPEFQKVLDYAFKVAKTNANVLILGESGVGKEVLARYIHKCSERRDEIFMPVNCHSFSDALLEAELYGYEKGSFTGAQEKRIGRFEASDKGTLFLDEIGEIPLLNQSKILRNIEHKEIERIGSNKSFKIDFRLICATNKNLDAEIKNKNFREDLYYRISTFIIEIPPLRERKEDLRAMISYFTEKACAELKKRVISFDDPLMDVLLNYDYPGNVRELKNIIERMVVLAEKEKFTLQDFSQYDIFSSSLFIAGSESLRDVREKAERYHIMRMLEKNQYNIEQTALVLQITSRQLYNKMHQYNIRFSKTNS</sequence>
<dbReference type="InterPro" id="IPR003593">
    <property type="entry name" value="AAA+_ATPase"/>
</dbReference>
<evidence type="ECO:0000313" key="12">
    <source>
        <dbReference type="Proteomes" id="UP000463883"/>
    </source>
</evidence>
<keyword evidence="4" id="KW-0805">Transcription regulation</keyword>
<dbReference type="PROSITE" id="PS00688">
    <property type="entry name" value="SIGMA54_INTERACT_3"/>
    <property type="match status" value="1"/>
</dbReference>
<dbReference type="GO" id="GO:0005524">
    <property type="term" value="F:ATP binding"/>
    <property type="evidence" value="ECO:0007669"/>
    <property type="project" value="UniProtKB-KW"/>
</dbReference>
<dbReference type="InterPro" id="IPR025943">
    <property type="entry name" value="Sigma_54_int_dom_ATP-bd_2"/>
</dbReference>
<accession>A0A6P1MFW1</accession>
<dbReference type="PROSITE" id="PS00676">
    <property type="entry name" value="SIGMA54_INTERACT_2"/>
    <property type="match status" value="1"/>
</dbReference>
<evidence type="ECO:0000256" key="6">
    <source>
        <dbReference type="ARBA" id="ARBA00023163"/>
    </source>
</evidence>
<dbReference type="InterPro" id="IPR001789">
    <property type="entry name" value="Sig_transdc_resp-reg_receiver"/>
</dbReference>
<dbReference type="CDD" id="cd00156">
    <property type="entry name" value="REC"/>
    <property type="match status" value="1"/>
</dbReference>
<dbReference type="Pfam" id="PF00158">
    <property type="entry name" value="Sigma54_activat"/>
    <property type="match status" value="1"/>
</dbReference>
<dbReference type="InterPro" id="IPR025662">
    <property type="entry name" value="Sigma_54_int_dom_ATP-bd_1"/>
</dbReference>
<evidence type="ECO:0000256" key="1">
    <source>
        <dbReference type="ARBA" id="ARBA00018672"/>
    </source>
</evidence>
<dbReference type="KEGG" id="amic:Ami3637_15550"/>
<keyword evidence="8" id="KW-0597">Phosphoprotein</keyword>
<keyword evidence="2" id="KW-0547">Nucleotide-binding</keyword>
<gene>
    <name evidence="11" type="ORF">Ami3637_15550</name>
</gene>
<dbReference type="SUPFAM" id="SSF46689">
    <property type="entry name" value="Homeodomain-like"/>
    <property type="match status" value="1"/>
</dbReference>
<dbReference type="PROSITE" id="PS50045">
    <property type="entry name" value="SIGMA54_INTERACT_4"/>
    <property type="match status" value="1"/>
</dbReference>
<evidence type="ECO:0000256" key="8">
    <source>
        <dbReference type="PROSITE-ProRule" id="PRU00169"/>
    </source>
</evidence>
<dbReference type="Pfam" id="PF25601">
    <property type="entry name" value="AAA_lid_14"/>
    <property type="match status" value="1"/>
</dbReference>
<evidence type="ECO:0000259" key="10">
    <source>
        <dbReference type="PROSITE" id="PS50110"/>
    </source>
</evidence>
<dbReference type="Proteomes" id="UP000463883">
    <property type="component" value="Chromosome"/>
</dbReference>
<dbReference type="EMBL" id="CP047591">
    <property type="protein sequence ID" value="QHI73599.1"/>
    <property type="molecule type" value="Genomic_DNA"/>
</dbReference>
<dbReference type="InterPro" id="IPR025944">
    <property type="entry name" value="Sigma_54_int_dom_CS"/>
</dbReference>
<dbReference type="Pfam" id="PF02954">
    <property type="entry name" value="HTH_8"/>
    <property type="match status" value="1"/>
</dbReference>
<evidence type="ECO:0000259" key="9">
    <source>
        <dbReference type="PROSITE" id="PS50045"/>
    </source>
</evidence>
<evidence type="ECO:0000256" key="3">
    <source>
        <dbReference type="ARBA" id="ARBA00022840"/>
    </source>
</evidence>
<dbReference type="GO" id="GO:0000160">
    <property type="term" value="P:phosphorelay signal transduction system"/>
    <property type="evidence" value="ECO:0007669"/>
    <property type="project" value="InterPro"/>
</dbReference>
<dbReference type="Gene3D" id="1.10.10.60">
    <property type="entry name" value="Homeodomain-like"/>
    <property type="match status" value="1"/>
</dbReference>
<dbReference type="PROSITE" id="PS50110">
    <property type="entry name" value="RESPONSE_REGULATORY"/>
    <property type="match status" value="1"/>
</dbReference>
<feature type="modified residue" description="4-aspartylphosphate" evidence="8">
    <location>
        <position position="55"/>
    </location>
</feature>
<dbReference type="PROSITE" id="PS00675">
    <property type="entry name" value="SIGMA54_INTERACT_1"/>
    <property type="match status" value="1"/>
</dbReference>
<dbReference type="Gene3D" id="3.40.50.2300">
    <property type="match status" value="1"/>
</dbReference>
<dbReference type="Pfam" id="PF00072">
    <property type="entry name" value="Response_reg"/>
    <property type="match status" value="1"/>
</dbReference>
<evidence type="ECO:0000313" key="11">
    <source>
        <dbReference type="EMBL" id="QHI73599.1"/>
    </source>
</evidence>
<feature type="domain" description="Sigma-54 factor interaction" evidence="9">
    <location>
        <begin position="142"/>
        <end position="371"/>
    </location>
</feature>
<dbReference type="PANTHER" id="PTHR32071">
    <property type="entry name" value="TRANSCRIPTIONAL REGULATORY PROTEIN"/>
    <property type="match status" value="1"/>
</dbReference>
<evidence type="ECO:0000256" key="2">
    <source>
        <dbReference type="ARBA" id="ARBA00022741"/>
    </source>
</evidence>
<keyword evidence="5" id="KW-0238">DNA-binding</keyword>
<protein>
    <recommendedName>
        <fullName evidence="1">Stage 0 sporulation protein A homolog</fullName>
    </recommendedName>
</protein>
<dbReference type="InterPro" id="IPR002078">
    <property type="entry name" value="Sigma_54_int"/>
</dbReference>
<dbReference type="SUPFAM" id="SSF52172">
    <property type="entry name" value="CheY-like"/>
    <property type="match status" value="1"/>
</dbReference>
<dbReference type="SMART" id="SM00382">
    <property type="entry name" value="AAA"/>
    <property type="match status" value="1"/>
</dbReference>
<dbReference type="Gene3D" id="1.10.8.60">
    <property type="match status" value="1"/>
</dbReference>
<dbReference type="InterPro" id="IPR002197">
    <property type="entry name" value="HTH_Fis"/>
</dbReference>